<dbReference type="SMART" id="SM00355">
    <property type="entry name" value="ZnF_C2H2"/>
    <property type="match status" value="2"/>
</dbReference>
<comment type="caution">
    <text evidence="12">The sequence shown here is derived from an EMBL/GenBank/DDBJ whole genome shotgun (WGS) entry which is preliminary data.</text>
</comment>
<feature type="compositionally biased region" description="Low complexity" evidence="10">
    <location>
        <begin position="202"/>
        <end position="218"/>
    </location>
</feature>
<keyword evidence="3" id="KW-0677">Repeat</keyword>
<keyword evidence="6" id="KW-0805">Transcription regulation</keyword>
<dbReference type="Gene3D" id="3.30.160.60">
    <property type="entry name" value="Classic Zinc Finger"/>
    <property type="match status" value="2"/>
</dbReference>
<feature type="region of interest" description="Disordered" evidence="10">
    <location>
        <begin position="202"/>
        <end position="240"/>
    </location>
</feature>
<evidence type="ECO:0000313" key="12">
    <source>
        <dbReference type="EMBL" id="KAK9766808.1"/>
    </source>
</evidence>
<dbReference type="PROSITE" id="PS00028">
    <property type="entry name" value="ZINC_FINGER_C2H2_1"/>
    <property type="match status" value="2"/>
</dbReference>
<sequence>MFSSSPLPTYPTSESSAQETDNKLPPLRPYKCKVCLKAFRRLEHLNRHIRIHTGEKPYACSYLGCDRKFSRSDELARHTRVHTKKSSGKTRIPQPLPSPFSYHQHYVYPCPPESNIYSQHNPHYAYSNSVHPQVTIVQQPQTYFQRPYHSAINSQLYTSQQESLDTSRRFLQTSTPSTYIPREKSAEFSRFNTFDQYTQLVSPSSPAFSSNPSSNTGSDSEEDLLPRVHLPPSVPEANNTGRSYKLADILNGNSTL</sequence>
<reference evidence="12 13" key="1">
    <citation type="submission" date="2023-04" db="EMBL/GenBank/DDBJ databases">
        <title>Genome of Basidiobolus ranarum AG-B5.</title>
        <authorList>
            <person name="Stajich J.E."/>
            <person name="Carter-House D."/>
            <person name="Gryganskyi A."/>
        </authorList>
    </citation>
    <scope>NUCLEOTIDE SEQUENCE [LARGE SCALE GENOMIC DNA]</scope>
    <source>
        <strain evidence="12 13">AG-B5</strain>
    </source>
</reference>
<keyword evidence="8" id="KW-0539">Nucleus</keyword>
<dbReference type="PANTHER" id="PTHR47428">
    <property type="entry name" value="REGULATORY PROTEIN MIG1-RELATED"/>
    <property type="match status" value="1"/>
</dbReference>
<feature type="compositionally biased region" description="Polar residues" evidence="10">
    <location>
        <begin position="1"/>
        <end position="19"/>
    </location>
</feature>
<evidence type="ECO:0000259" key="11">
    <source>
        <dbReference type="PROSITE" id="PS50157"/>
    </source>
</evidence>
<keyword evidence="4 9" id="KW-0863">Zinc-finger</keyword>
<dbReference type="Pfam" id="PF00096">
    <property type="entry name" value="zf-C2H2"/>
    <property type="match status" value="2"/>
</dbReference>
<evidence type="ECO:0000256" key="8">
    <source>
        <dbReference type="ARBA" id="ARBA00023242"/>
    </source>
</evidence>
<dbReference type="SUPFAM" id="SSF57667">
    <property type="entry name" value="beta-beta-alpha zinc fingers"/>
    <property type="match status" value="1"/>
</dbReference>
<keyword evidence="13" id="KW-1185">Reference proteome</keyword>
<dbReference type="InterPro" id="IPR013087">
    <property type="entry name" value="Znf_C2H2_type"/>
</dbReference>
<organism evidence="12 13">
    <name type="scientific">Basidiobolus ranarum</name>
    <dbReference type="NCBI Taxonomy" id="34480"/>
    <lineage>
        <taxon>Eukaryota</taxon>
        <taxon>Fungi</taxon>
        <taxon>Fungi incertae sedis</taxon>
        <taxon>Zoopagomycota</taxon>
        <taxon>Entomophthoromycotina</taxon>
        <taxon>Basidiobolomycetes</taxon>
        <taxon>Basidiobolales</taxon>
        <taxon>Basidiobolaceae</taxon>
        <taxon>Basidiobolus</taxon>
    </lineage>
</organism>
<evidence type="ECO:0000256" key="5">
    <source>
        <dbReference type="ARBA" id="ARBA00022833"/>
    </source>
</evidence>
<evidence type="ECO:0000256" key="9">
    <source>
        <dbReference type="PROSITE-ProRule" id="PRU00042"/>
    </source>
</evidence>
<feature type="domain" description="C2H2-type" evidence="11">
    <location>
        <begin position="30"/>
        <end position="57"/>
    </location>
</feature>
<proteinExistence type="predicted"/>
<keyword evidence="7" id="KW-0804">Transcription</keyword>
<dbReference type="PANTHER" id="PTHR47428:SF1">
    <property type="entry name" value="REGULATORY PROTEIN MIG1-RELATED"/>
    <property type="match status" value="1"/>
</dbReference>
<feature type="region of interest" description="Disordered" evidence="10">
    <location>
        <begin position="1"/>
        <end position="24"/>
    </location>
</feature>
<keyword evidence="2" id="KW-0479">Metal-binding</keyword>
<dbReference type="Proteomes" id="UP001479436">
    <property type="component" value="Unassembled WGS sequence"/>
</dbReference>
<evidence type="ECO:0000256" key="6">
    <source>
        <dbReference type="ARBA" id="ARBA00023015"/>
    </source>
</evidence>
<accession>A0ABR2WZ70</accession>
<dbReference type="InterPro" id="IPR051007">
    <property type="entry name" value="creA/MIG_C2H2-ZnF"/>
</dbReference>
<evidence type="ECO:0000256" key="1">
    <source>
        <dbReference type="ARBA" id="ARBA00004123"/>
    </source>
</evidence>
<gene>
    <name evidence="12" type="ORF">K7432_003829</name>
</gene>
<evidence type="ECO:0000256" key="10">
    <source>
        <dbReference type="SAM" id="MobiDB-lite"/>
    </source>
</evidence>
<comment type="subcellular location">
    <subcellularLocation>
        <location evidence="1">Nucleus</location>
    </subcellularLocation>
</comment>
<evidence type="ECO:0000313" key="13">
    <source>
        <dbReference type="Proteomes" id="UP001479436"/>
    </source>
</evidence>
<evidence type="ECO:0000256" key="2">
    <source>
        <dbReference type="ARBA" id="ARBA00022723"/>
    </source>
</evidence>
<dbReference type="EMBL" id="JASJQH010000122">
    <property type="protein sequence ID" value="KAK9766808.1"/>
    <property type="molecule type" value="Genomic_DNA"/>
</dbReference>
<feature type="domain" description="C2H2-type" evidence="11">
    <location>
        <begin position="58"/>
        <end position="87"/>
    </location>
</feature>
<keyword evidence="5" id="KW-0862">Zinc</keyword>
<dbReference type="PROSITE" id="PS50157">
    <property type="entry name" value="ZINC_FINGER_C2H2_2"/>
    <property type="match status" value="2"/>
</dbReference>
<protein>
    <recommendedName>
        <fullName evidence="11">C2H2-type domain-containing protein</fullName>
    </recommendedName>
</protein>
<evidence type="ECO:0000256" key="3">
    <source>
        <dbReference type="ARBA" id="ARBA00022737"/>
    </source>
</evidence>
<evidence type="ECO:0000256" key="4">
    <source>
        <dbReference type="ARBA" id="ARBA00022771"/>
    </source>
</evidence>
<dbReference type="InterPro" id="IPR036236">
    <property type="entry name" value="Znf_C2H2_sf"/>
</dbReference>
<evidence type="ECO:0000256" key="7">
    <source>
        <dbReference type="ARBA" id="ARBA00023163"/>
    </source>
</evidence>
<name>A0ABR2WZ70_9FUNG</name>